<feature type="domain" description="PAP-associated" evidence="4">
    <location>
        <begin position="116"/>
        <end position="169"/>
    </location>
</feature>
<dbReference type="GO" id="GO:0031123">
    <property type="term" value="P:RNA 3'-end processing"/>
    <property type="evidence" value="ECO:0007669"/>
    <property type="project" value="TreeGrafter"/>
</dbReference>
<evidence type="ECO:0000313" key="6">
    <source>
        <dbReference type="Proteomes" id="UP000267251"/>
    </source>
</evidence>
<evidence type="ECO:0000259" key="4">
    <source>
        <dbReference type="Pfam" id="PF03828"/>
    </source>
</evidence>
<dbReference type="Pfam" id="PF03828">
    <property type="entry name" value="PAP_assoc"/>
    <property type="match status" value="1"/>
</dbReference>
<feature type="non-terminal residue" evidence="5">
    <location>
        <position position="1"/>
    </location>
</feature>
<dbReference type="Proteomes" id="UP000267251">
    <property type="component" value="Unassembled WGS sequence"/>
</dbReference>
<accession>A0A4P9Y082</accession>
<dbReference type="InterPro" id="IPR002058">
    <property type="entry name" value="PAP_assoc"/>
</dbReference>
<dbReference type="OrthoDB" id="2274644at2759"/>
<organism evidence="5 6">
    <name type="scientific">Piptocephalis cylindrospora</name>
    <dbReference type="NCBI Taxonomy" id="1907219"/>
    <lineage>
        <taxon>Eukaryota</taxon>
        <taxon>Fungi</taxon>
        <taxon>Fungi incertae sedis</taxon>
        <taxon>Zoopagomycota</taxon>
        <taxon>Zoopagomycotina</taxon>
        <taxon>Zoopagomycetes</taxon>
        <taxon>Zoopagales</taxon>
        <taxon>Piptocephalidaceae</taxon>
        <taxon>Piptocephalis</taxon>
    </lineage>
</organism>
<keyword evidence="3" id="KW-0460">Magnesium</keyword>
<dbReference type="AlphaFoldDB" id="A0A4P9Y082"/>
<dbReference type="EMBL" id="KZ988477">
    <property type="protein sequence ID" value="RKP12107.1"/>
    <property type="molecule type" value="Genomic_DNA"/>
</dbReference>
<dbReference type="PANTHER" id="PTHR12271">
    <property type="entry name" value="POLY A POLYMERASE CID PAP -RELATED"/>
    <property type="match status" value="1"/>
</dbReference>
<dbReference type="Gene3D" id="1.10.1410.10">
    <property type="match status" value="1"/>
</dbReference>
<dbReference type="GO" id="GO:0016779">
    <property type="term" value="F:nucleotidyltransferase activity"/>
    <property type="evidence" value="ECO:0007669"/>
    <property type="project" value="TreeGrafter"/>
</dbReference>
<feature type="non-terminal residue" evidence="5">
    <location>
        <position position="197"/>
    </location>
</feature>
<reference evidence="6" key="1">
    <citation type="journal article" date="2018" name="Nat. Microbiol.">
        <title>Leveraging single-cell genomics to expand the fungal tree of life.</title>
        <authorList>
            <person name="Ahrendt S.R."/>
            <person name="Quandt C.A."/>
            <person name="Ciobanu D."/>
            <person name="Clum A."/>
            <person name="Salamov A."/>
            <person name="Andreopoulos B."/>
            <person name="Cheng J.F."/>
            <person name="Woyke T."/>
            <person name="Pelin A."/>
            <person name="Henrissat B."/>
            <person name="Reynolds N.K."/>
            <person name="Benny G.L."/>
            <person name="Smith M.E."/>
            <person name="James T.Y."/>
            <person name="Grigoriev I.V."/>
        </authorList>
    </citation>
    <scope>NUCLEOTIDE SEQUENCE [LARGE SCALE GENOMIC DNA]</scope>
</reference>
<protein>
    <recommendedName>
        <fullName evidence="4">PAP-associated domain-containing protein</fullName>
    </recommendedName>
</protein>
<dbReference type="GO" id="GO:0046872">
    <property type="term" value="F:metal ion binding"/>
    <property type="evidence" value="ECO:0007669"/>
    <property type="project" value="UniProtKB-KW"/>
</dbReference>
<evidence type="ECO:0000256" key="2">
    <source>
        <dbReference type="ARBA" id="ARBA00022723"/>
    </source>
</evidence>
<evidence type="ECO:0000256" key="3">
    <source>
        <dbReference type="ARBA" id="ARBA00022842"/>
    </source>
</evidence>
<dbReference type="PANTHER" id="PTHR12271:SF113">
    <property type="entry name" value="POLY(A) RNA POLYMERASE CID11"/>
    <property type="match status" value="1"/>
</dbReference>
<name>A0A4P9Y082_9FUNG</name>
<proteinExistence type="predicted"/>
<keyword evidence="1" id="KW-0808">Transferase</keyword>
<dbReference type="SUPFAM" id="SSF81631">
    <property type="entry name" value="PAP/OAS1 substrate-binding domain"/>
    <property type="match status" value="1"/>
</dbReference>
<gene>
    <name evidence="5" type="ORF">BJ684DRAFT_388</name>
</gene>
<sequence length="197" mass="22914">ELSLAVDVNVNNPIALQNTRMVKAYVGIDPRVRPLMLIVKRWTKQRELNDAAAGGTLSTYTWVNMLIQYLQLRDPPVLPVLQQLGRPQDDRAVHSAYFYDDLSSLQNWGKRNEEGLGRLLYGFFHFYTHTYTYARDVVSVRMGRFLTRKEKGWHEGRHARILCVEEPFTEWRNLGNSADDTSVHGIQEELRRAQRIL</sequence>
<keyword evidence="6" id="KW-1185">Reference proteome</keyword>
<evidence type="ECO:0000313" key="5">
    <source>
        <dbReference type="EMBL" id="RKP12107.1"/>
    </source>
</evidence>
<keyword evidence="2" id="KW-0479">Metal-binding</keyword>
<evidence type="ECO:0000256" key="1">
    <source>
        <dbReference type="ARBA" id="ARBA00022679"/>
    </source>
</evidence>